<protein>
    <submittedName>
        <fullName evidence="1">Uncharacterized protein</fullName>
    </submittedName>
</protein>
<sequence length="62" mass="7541">MLKKEFVEMMRNDEELQALRRKVYAITGQLKDISFRIGANYTYDEWKDQLRKFVEEHEAAEK</sequence>
<accession>A0A1I0K8H4</accession>
<dbReference type="AlphaFoldDB" id="A0A1I0K8H4"/>
<keyword evidence="2" id="KW-1185">Reference proteome</keyword>
<name>A0A1I0K8H4_9FIRM</name>
<organism evidence="1 2">
    <name type="scientific">Enterocloster lavalensis</name>
    <dbReference type="NCBI Taxonomy" id="460384"/>
    <lineage>
        <taxon>Bacteria</taxon>
        <taxon>Bacillati</taxon>
        <taxon>Bacillota</taxon>
        <taxon>Clostridia</taxon>
        <taxon>Lachnospirales</taxon>
        <taxon>Lachnospiraceae</taxon>
        <taxon>Enterocloster</taxon>
    </lineage>
</organism>
<reference evidence="2" key="1">
    <citation type="submission" date="2016-10" db="EMBL/GenBank/DDBJ databases">
        <authorList>
            <person name="Varghese N."/>
            <person name="Submissions S."/>
        </authorList>
    </citation>
    <scope>NUCLEOTIDE SEQUENCE [LARGE SCALE GENOMIC DNA]</scope>
    <source>
        <strain evidence="2">NLAE-zl-G277</strain>
    </source>
</reference>
<dbReference type="RefSeq" id="WP_092371615.1">
    <property type="nucleotide sequence ID" value="NZ_CP176637.1"/>
</dbReference>
<evidence type="ECO:0000313" key="2">
    <source>
        <dbReference type="Proteomes" id="UP000198508"/>
    </source>
</evidence>
<dbReference type="Proteomes" id="UP000198508">
    <property type="component" value="Unassembled WGS sequence"/>
</dbReference>
<dbReference type="EMBL" id="FOIM01000053">
    <property type="protein sequence ID" value="SEU20102.1"/>
    <property type="molecule type" value="Genomic_DNA"/>
</dbReference>
<proteinExistence type="predicted"/>
<gene>
    <name evidence="1" type="ORF">SAMN05216313_15313</name>
</gene>
<evidence type="ECO:0000313" key="1">
    <source>
        <dbReference type="EMBL" id="SEU20102.1"/>
    </source>
</evidence>
<dbReference type="STRING" id="460384.SAMN05216313_15313"/>